<dbReference type="GO" id="GO:0000287">
    <property type="term" value="F:magnesium ion binding"/>
    <property type="evidence" value="ECO:0007669"/>
    <property type="project" value="UniProtKB-UniRule"/>
</dbReference>
<keyword evidence="1 9" id="KW-0444">Lipid biosynthesis</keyword>
<dbReference type="NCBIfam" id="NF003197">
    <property type="entry name" value="PRK04169.1-1"/>
    <property type="match status" value="1"/>
</dbReference>
<dbReference type="CDD" id="cd02812">
    <property type="entry name" value="PcrB_like"/>
    <property type="match status" value="1"/>
</dbReference>
<comment type="catalytic activity">
    <reaction evidence="8 9">
        <text>sn-glycerol 1-phosphate + all-trans-heptaprenyl diphosphate = 3-heptaprenyl-sn-glycero-1-phosphate + diphosphate</text>
        <dbReference type="Rhea" id="RHEA:33495"/>
        <dbReference type="ChEBI" id="CHEBI:33019"/>
        <dbReference type="ChEBI" id="CHEBI:57685"/>
        <dbReference type="ChEBI" id="CHEBI:58206"/>
        <dbReference type="ChEBI" id="CHEBI:64781"/>
        <dbReference type="EC" id="2.5.1.n9"/>
    </reaction>
</comment>
<reference evidence="10 11" key="1">
    <citation type="submission" date="2020-08" db="EMBL/GenBank/DDBJ databases">
        <title>Cohnella phylogeny.</title>
        <authorList>
            <person name="Dunlap C."/>
        </authorList>
    </citation>
    <scope>NUCLEOTIDE SEQUENCE [LARGE SCALE GENOMIC DNA]</scope>
    <source>
        <strain evidence="10 11">DSM 103658</strain>
    </source>
</reference>
<evidence type="ECO:0000256" key="4">
    <source>
        <dbReference type="ARBA" id="ARBA00022842"/>
    </source>
</evidence>
<name>A0A841TKU0_9BACL</name>
<sequence>MLSSFYMNWQHVFKLDPDRPIGDEALHEVCMSGTDAILVGGSSGVTFDNTVDLLSRIRRYEVPCALELTDPDAAVPGFDGYFVPMVLNTPDSEWLIGRQAEALTGFGHLMPWDLMAGEAYLVLNADCTAARVSGAQADLSAEQAVAYAQLADRLMRVPVLYLEYSGAYGDMALVRSVRQSLQQAQLFYGGGIRTPEQAREAAQAAHTVVVGNVVYDDLQAALLTVPAVKSSAKEQDHVF</sequence>
<comment type="caution">
    <text evidence="10">The sequence shown here is derived from an EMBL/GenBank/DDBJ whole genome shotgun (WGS) entry which is preliminary data.</text>
</comment>
<evidence type="ECO:0000256" key="9">
    <source>
        <dbReference type="HAMAP-Rule" id="MF_00112"/>
    </source>
</evidence>
<keyword evidence="3 9" id="KW-0479">Metal-binding</keyword>
<feature type="binding site" evidence="9">
    <location>
        <position position="191"/>
    </location>
    <ligand>
        <name>sn-glycerol 1-phosphate</name>
        <dbReference type="ChEBI" id="CHEBI:57685"/>
    </ligand>
</feature>
<keyword evidence="6 9" id="KW-0594">Phospholipid biosynthesis</keyword>
<dbReference type="Gene3D" id="3.20.20.390">
    <property type="entry name" value="FMN-linked oxidoreductases"/>
    <property type="match status" value="1"/>
</dbReference>
<organism evidence="10 11">
    <name type="scientific">Cohnella lubricantis</name>
    <dbReference type="NCBI Taxonomy" id="2163172"/>
    <lineage>
        <taxon>Bacteria</taxon>
        <taxon>Bacillati</taxon>
        <taxon>Bacillota</taxon>
        <taxon>Bacilli</taxon>
        <taxon>Bacillales</taxon>
        <taxon>Paenibacillaceae</taxon>
        <taxon>Cohnella</taxon>
    </lineage>
</organism>
<dbReference type="InterPro" id="IPR038597">
    <property type="entry name" value="GGGP/HepGP_synthase_sf"/>
</dbReference>
<comment type="cofactor">
    <cofactor evidence="9">
        <name>Mg(2+)</name>
        <dbReference type="ChEBI" id="CHEBI:18420"/>
    </cofactor>
</comment>
<keyword evidence="4 9" id="KW-0460">Magnesium</keyword>
<dbReference type="PANTHER" id="PTHR40029">
    <property type="match status" value="1"/>
</dbReference>
<evidence type="ECO:0000256" key="7">
    <source>
        <dbReference type="ARBA" id="ARBA00023264"/>
    </source>
</evidence>
<evidence type="ECO:0000313" key="11">
    <source>
        <dbReference type="Proteomes" id="UP000574133"/>
    </source>
</evidence>
<dbReference type="RefSeq" id="WP_185181067.1">
    <property type="nucleotide sequence ID" value="NZ_CBCSEP010000003.1"/>
</dbReference>
<feature type="binding site" evidence="9">
    <location>
        <position position="14"/>
    </location>
    <ligand>
        <name>sn-glycerol 1-phosphate</name>
        <dbReference type="ChEBI" id="CHEBI:57685"/>
    </ligand>
</feature>
<accession>A0A841TKU0</accession>
<evidence type="ECO:0000256" key="5">
    <source>
        <dbReference type="ARBA" id="ARBA00023098"/>
    </source>
</evidence>
<keyword evidence="11" id="KW-1185">Reference proteome</keyword>
<dbReference type="InterPro" id="IPR008205">
    <property type="entry name" value="GGGP_HepGP_synthase"/>
</dbReference>
<keyword evidence="2 9" id="KW-0808">Transferase</keyword>
<proteinExistence type="inferred from homology"/>
<evidence type="ECO:0000256" key="2">
    <source>
        <dbReference type="ARBA" id="ARBA00022679"/>
    </source>
</evidence>
<dbReference type="NCBIfam" id="TIGR01768">
    <property type="entry name" value="GGGP-family"/>
    <property type="match status" value="1"/>
</dbReference>
<comment type="function">
    <text evidence="9">Prenyltransferase that catalyzes in vivo the transfer of the heptaprenyl moiety of heptaprenyl pyrophosphate (HepPP; 35 carbon atoms) to the C3 hydroxyl of sn-glycerol-1-phosphate (G1P), producing heptaprenylglyceryl phosphate (HepGP). This reaction is an ether-bond-formation step in the biosynthesis of archaea-type G1P-based membrane lipids found in Bacillales.</text>
</comment>
<evidence type="ECO:0000256" key="3">
    <source>
        <dbReference type="ARBA" id="ARBA00022723"/>
    </source>
</evidence>
<dbReference type="GO" id="GO:0046474">
    <property type="term" value="P:glycerophospholipid biosynthetic process"/>
    <property type="evidence" value="ECO:0007669"/>
    <property type="project" value="UniProtKB-UniRule"/>
</dbReference>
<evidence type="ECO:0000256" key="6">
    <source>
        <dbReference type="ARBA" id="ARBA00023209"/>
    </source>
</evidence>
<evidence type="ECO:0000256" key="1">
    <source>
        <dbReference type="ARBA" id="ARBA00022516"/>
    </source>
</evidence>
<dbReference type="UniPathway" id="UPA00940"/>
<keyword evidence="7 9" id="KW-1208">Phospholipid metabolism</keyword>
<dbReference type="InterPro" id="IPR039074">
    <property type="entry name" value="GGGP/HepGP_synthase_I"/>
</dbReference>
<dbReference type="PANTHER" id="PTHR40029:SF2">
    <property type="entry name" value="HEPTAPRENYLGLYCERYL PHOSPHATE SYNTHASE"/>
    <property type="match status" value="1"/>
</dbReference>
<comment type="similarity">
    <text evidence="9">Belongs to the GGGP/HepGP synthase family. Group I subfamily.</text>
</comment>
<comment type="subunit">
    <text evidence="9">Homodimer.</text>
</comment>
<dbReference type="EC" id="2.5.1.n9" evidence="9"/>
<feature type="binding site" evidence="9">
    <location>
        <position position="16"/>
    </location>
    <ligand>
        <name>Mg(2+)</name>
        <dbReference type="ChEBI" id="CHEBI:18420"/>
    </ligand>
</feature>
<feature type="binding site" evidence="9">
    <location>
        <begin position="161"/>
        <end position="166"/>
    </location>
    <ligand>
        <name>sn-glycerol 1-phosphate</name>
        <dbReference type="ChEBI" id="CHEBI:57685"/>
    </ligand>
</feature>
<evidence type="ECO:0000256" key="8">
    <source>
        <dbReference type="ARBA" id="ARBA00048318"/>
    </source>
</evidence>
<feature type="binding site" evidence="9">
    <location>
        <begin position="211"/>
        <end position="212"/>
    </location>
    <ligand>
        <name>sn-glycerol 1-phosphate</name>
        <dbReference type="ChEBI" id="CHEBI:57685"/>
    </ligand>
</feature>
<gene>
    <name evidence="9" type="primary">pcrB</name>
    <name evidence="10" type="ORF">H4Q31_21225</name>
</gene>
<evidence type="ECO:0000313" key="10">
    <source>
        <dbReference type="EMBL" id="MBB6679810.1"/>
    </source>
</evidence>
<keyword evidence="5 9" id="KW-0443">Lipid metabolism</keyword>
<dbReference type="AlphaFoldDB" id="A0A841TKU0"/>
<dbReference type="NCBIfam" id="NF003199">
    <property type="entry name" value="PRK04169.1-3"/>
    <property type="match status" value="1"/>
</dbReference>
<comment type="caution">
    <text evidence="9">Lacks conserved residue(s) required for the propagation of feature annotation.</text>
</comment>
<dbReference type="HAMAP" id="MF_00112">
    <property type="entry name" value="GGGP_HepGP_synthase"/>
    <property type="match status" value="1"/>
</dbReference>
<protein>
    <recommendedName>
        <fullName evidence="9">Heptaprenylglyceryl phosphate synthase</fullName>
        <shortName evidence="9">HepGP synthase</shortName>
        <ecNumber evidence="9">2.5.1.n9</ecNumber>
    </recommendedName>
    <alternativeName>
        <fullName evidence="9">Glycerol-1-phosphate heptaprenyltransferase</fullName>
    </alternativeName>
</protein>
<dbReference type="GO" id="GO:0120536">
    <property type="term" value="F:heptaprenylglyceryl phosphate synthase activity"/>
    <property type="evidence" value="ECO:0007669"/>
    <property type="project" value="UniProtKB-ARBA"/>
</dbReference>
<dbReference type="SUPFAM" id="SSF51395">
    <property type="entry name" value="FMN-linked oxidoreductases"/>
    <property type="match status" value="1"/>
</dbReference>
<dbReference type="Pfam" id="PF01884">
    <property type="entry name" value="PcrB"/>
    <property type="match status" value="1"/>
</dbReference>
<dbReference type="EMBL" id="JACJVN010000113">
    <property type="protein sequence ID" value="MBB6679810.1"/>
    <property type="molecule type" value="Genomic_DNA"/>
</dbReference>
<feature type="binding site" evidence="9">
    <location>
        <position position="42"/>
    </location>
    <ligand>
        <name>Mg(2+)</name>
        <dbReference type="ChEBI" id="CHEBI:18420"/>
    </ligand>
</feature>
<dbReference type="Proteomes" id="UP000574133">
    <property type="component" value="Unassembled WGS sequence"/>
</dbReference>
<comment type="pathway">
    <text evidence="9">Membrane lipid metabolism; glycerophospholipid metabolism.</text>
</comment>